<gene>
    <name evidence="5" type="ORF">FC96_GL002121</name>
</gene>
<dbReference type="Pfam" id="PF00248">
    <property type="entry name" value="Aldo_ket_red"/>
    <property type="match status" value="1"/>
</dbReference>
<dbReference type="SUPFAM" id="SSF51430">
    <property type="entry name" value="NAD(P)-linked oxidoreductase"/>
    <property type="match status" value="1"/>
</dbReference>
<accession>A0A0R1HN09</accession>
<keyword evidence="2" id="KW-0521">NADP</keyword>
<feature type="domain" description="NADP-dependent oxidoreductase" evidence="4">
    <location>
        <begin position="17"/>
        <end position="316"/>
    </location>
</feature>
<dbReference type="Proteomes" id="UP000050911">
    <property type="component" value="Unassembled WGS sequence"/>
</dbReference>
<dbReference type="Gene3D" id="3.20.20.100">
    <property type="entry name" value="NADP-dependent oxidoreductase domain"/>
    <property type="match status" value="1"/>
</dbReference>
<organism evidence="5 6">
    <name type="scientific">Secundilactobacillus kimchicus JCM 15530</name>
    <dbReference type="NCBI Taxonomy" id="1302272"/>
    <lineage>
        <taxon>Bacteria</taxon>
        <taxon>Bacillati</taxon>
        <taxon>Bacillota</taxon>
        <taxon>Bacilli</taxon>
        <taxon>Lactobacillales</taxon>
        <taxon>Lactobacillaceae</taxon>
        <taxon>Secundilactobacillus</taxon>
    </lineage>
</organism>
<evidence type="ECO:0000259" key="4">
    <source>
        <dbReference type="Pfam" id="PF00248"/>
    </source>
</evidence>
<dbReference type="GO" id="GO:0016491">
    <property type="term" value="F:oxidoreductase activity"/>
    <property type="evidence" value="ECO:0007669"/>
    <property type="project" value="UniProtKB-KW"/>
</dbReference>
<evidence type="ECO:0000313" key="5">
    <source>
        <dbReference type="EMBL" id="KRK47916.1"/>
    </source>
</evidence>
<dbReference type="InterPro" id="IPR023210">
    <property type="entry name" value="NADP_OxRdtase_dom"/>
</dbReference>
<proteinExistence type="inferred from homology"/>
<protein>
    <submittedName>
        <fullName evidence="5">Aldo keto reductase family protein</fullName>
    </submittedName>
</protein>
<reference evidence="5 6" key="1">
    <citation type="journal article" date="2015" name="Genome Announc.">
        <title>Expanding the biotechnology potential of lactobacilli through comparative genomics of 213 strains and associated genera.</title>
        <authorList>
            <person name="Sun Z."/>
            <person name="Harris H.M."/>
            <person name="McCann A."/>
            <person name="Guo C."/>
            <person name="Argimon S."/>
            <person name="Zhang W."/>
            <person name="Yang X."/>
            <person name="Jeffery I.B."/>
            <person name="Cooney J.C."/>
            <person name="Kagawa T.F."/>
            <person name="Liu W."/>
            <person name="Song Y."/>
            <person name="Salvetti E."/>
            <person name="Wrobel A."/>
            <person name="Rasinkangas P."/>
            <person name="Parkhill J."/>
            <person name="Rea M.C."/>
            <person name="O'Sullivan O."/>
            <person name="Ritari J."/>
            <person name="Douillard F.P."/>
            <person name="Paul Ross R."/>
            <person name="Yang R."/>
            <person name="Briner A.E."/>
            <person name="Felis G.E."/>
            <person name="de Vos W.M."/>
            <person name="Barrangou R."/>
            <person name="Klaenhammer T.R."/>
            <person name="Caufield P.W."/>
            <person name="Cui Y."/>
            <person name="Zhang H."/>
            <person name="O'Toole P.W."/>
        </authorList>
    </citation>
    <scope>NUCLEOTIDE SEQUENCE [LARGE SCALE GENOMIC DNA]</scope>
    <source>
        <strain evidence="5 6">JCM 15530</strain>
    </source>
</reference>
<evidence type="ECO:0000256" key="3">
    <source>
        <dbReference type="ARBA" id="ARBA00023002"/>
    </source>
</evidence>
<dbReference type="PATRIC" id="fig|1302272.5.peg.2168"/>
<dbReference type="PANTHER" id="PTHR43150">
    <property type="entry name" value="HYPERKINETIC, ISOFORM M"/>
    <property type="match status" value="1"/>
</dbReference>
<keyword evidence="3" id="KW-0560">Oxidoreductase</keyword>
<evidence type="ECO:0000313" key="6">
    <source>
        <dbReference type="Proteomes" id="UP000050911"/>
    </source>
</evidence>
<dbReference type="GO" id="GO:0051596">
    <property type="term" value="P:methylglyoxal catabolic process"/>
    <property type="evidence" value="ECO:0007669"/>
    <property type="project" value="TreeGrafter"/>
</dbReference>
<dbReference type="CDD" id="cd19089">
    <property type="entry name" value="AKR_AKR14A1_2"/>
    <property type="match status" value="1"/>
</dbReference>
<name>A0A0R1HN09_9LACO</name>
<evidence type="ECO:0000256" key="1">
    <source>
        <dbReference type="ARBA" id="ARBA00006515"/>
    </source>
</evidence>
<dbReference type="AlphaFoldDB" id="A0A0R1HN09"/>
<dbReference type="EMBL" id="AZCX01000005">
    <property type="protein sequence ID" value="KRK47916.1"/>
    <property type="molecule type" value="Genomic_DNA"/>
</dbReference>
<dbReference type="STRING" id="1302272.FC96_GL002121"/>
<dbReference type="InterPro" id="IPR036812">
    <property type="entry name" value="NAD(P)_OxRdtase_dom_sf"/>
</dbReference>
<comment type="similarity">
    <text evidence="1">Belongs to the shaker potassium channel beta subunit family.</text>
</comment>
<dbReference type="InterPro" id="IPR005399">
    <property type="entry name" value="K_chnl_volt-dep_bsu_KCNAB-rel"/>
</dbReference>
<evidence type="ECO:0000256" key="2">
    <source>
        <dbReference type="ARBA" id="ARBA00022857"/>
    </source>
</evidence>
<dbReference type="PANTHER" id="PTHR43150:SF4">
    <property type="entry name" value="L-GLYCERALDEHYDE 3-PHOSPHATE REDUCTASE"/>
    <property type="match status" value="1"/>
</dbReference>
<keyword evidence="6" id="KW-1185">Reference proteome</keyword>
<sequence>MIYRHVGKSGLRLPAFSLGLWHNFGSVDPMASQRALIKRAFDLGITYFDLANNYGPIPGSAEENFGRILRNDLAGHRDELVIASKAGYDMWPGPYGSFGSRKSIIASANQSLQRMGLDYVDIFYSHRFDPQTDLAETAGALDDLVRQGKALYIGISNYDGAQTAAMMAEFEKLRTPFIIHQVRYNMFNRQPETDLFPVLKSAGKAAIGFSPLSQGLLTDKYLNGIPANSRASRSSSPFLQPKQVASTIKTVQALNDLAHSRHQTLAEMALAWNLREPELVSVLIGASRPGQLDDNVKALAHLDFTTDELAEIDRILDRQTQIDWSR</sequence>
<comment type="caution">
    <text evidence="5">The sequence shown here is derived from an EMBL/GenBank/DDBJ whole genome shotgun (WGS) entry which is preliminary data.</text>
</comment>